<evidence type="ECO:0000259" key="11">
    <source>
        <dbReference type="Pfam" id="PF01515"/>
    </source>
</evidence>
<evidence type="ECO:0000256" key="8">
    <source>
        <dbReference type="ARBA" id="ARBA00022679"/>
    </source>
</evidence>
<dbReference type="InterPro" id="IPR002505">
    <property type="entry name" value="PTA_PTB"/>
</dbReference>
<evidence type="ECO:0000256" key="10">
    <source>
        <dbReference type="ARBA" id="ARBA00031108"/>
    </source>
</evidence>
<dbReference type="InterPro" id="IPR042113">
    <property type="entry name" value="P_AcTrfase_dom1"/>
</dbReference>
<evidence type="ECO:0000313" key="13">
    <source>
        <dbReference type="EMBL" id="SFZ98229.1"/>
    </source>
</evidence>
<evidence type="ECO:0000256" key="9">
    <source>
        <dbReference type="ARBA" id="ARBA00023315"/>
    </source>
</evidence>
<evidence type="ECO:0000256" key="2">
    <source>
        <dbReference type="ARBA" id="ARBA00004989"/>
    </source>
</evidence>
<dbReference type="Gene3D" id="3.40.50.10950">
    <property type="match status" value="1"/>
</dbReference>
<evidence type="ECO:0000256" key="7">
    <source>
        <dbReference type="ARBA" id="ARBA00022490"/>
    </source>
</evidence>
<dbReference type="GO" id="GO:0005737">
    <property type="term" value="C:cytoplasm"/>
    <property type="evidence" value="ECO:0007669"/>
    <property type="project" value="UniProtKB-SubCell"/>
</dbReference>
<accession>A0A1W1EDU7</accession>
<sequence length="701" mass="77982">MTNNYIKSLYISSVEPHSGSLVACIGVMEMLKGTYEKVAFFKPIISDEEKTDDDITFMIEHFKLDIDYNDCVGFKVSDYVDAYSEDKEDKLHEAIISKIEKLYTKYDFVLISGYARSIFESLFDFDINLQIAKNLDTAYVPIINGNNKSKSKLLNETQIISETLKHEELMPLAIIINRCNPDIIPSIKSDISLKFPDEQIYLLPEIKELNMPTLEQVSLELNAKHILVQEDHLQHLVYGNKIAAMGVENYLSRINNGDIVIVPGDRVDIILATLLSFYAKTHSNITGIILSGGMSLSDPILNLLKDFSNIAIPVFSVQYDSYGTAIALNNIAADIRPQNIKKITLAKGIFENAIDKEKIINKFQQNTIHTLTPVMFEYKLFEKAKKERKTIVLPESSDVRILKATEILLQRDIVDIILLGNSDALLAKCEKLHIDISKAKIVDPTDDILREEFSQVFYEMRKEKGLTLKVARDAMTHVSYFATMMVYEGIADGMVSGATHTTADTIRPALQIIKTKPDTSVVSSIFFMCLDTKVLVYGDCAVNMDPTAEQLAQIAVSSADSAKMFGIEPKVALLSYSTGSSGSGPDVEKVRRATELAKELRPEYLIEGPIQYDAAIDKRVAQSKLPDSKVAGAATVFIFPDLNTGNNTYKAVQRSTDALAIGPILQGLRLPINDLSRGCLIEDIVNTVAITAIQAQSKEEK</sequence>
<dbReference type="InterPro" id="IPR010766">
    <property type="entry name" value="DRTGG"/>
</dbReference>
<dbReference type="NCBIfam" id="TIGR00651">
    <property type="entry name" value="pta"/>
    <property type="match status" value="1"/>
</dbReference>
<comment type="similarity">
    <text evidence="3">In the C-terminal section; belongs to the phosphate acetyltransferase and butyryltransferase family.</text>
</comment>
<dbReference type="SUPFAM" id="SSF53659">
    <property type="entry name" value="Isocitrate/Isopropylmalate dehydrogenase-like"/>
    <property type="match status" value="1"/>
</dbReference>
<evidence type="ECO:0000259" key="12">
    <source>
        <dbReference type="Pfam" id="PF07085"/>
    </source>
</evidence>
<keyword evidence="9 13" id="KW-0012">Acyltransferase</keyword>
<dbReference type="UniPathway" id="UPA00340">
    <property type="reaction ID" value="UER00459"/>
</dbReference>
<dbReference type="InterPro" id="IPR050500">
    <property type="entry name" value="Phos_Acetyltrans/Butyryltrans"/>
</dbReference>
<dbReference type="Pfam" id="PF01515">
    <property type="entry name" value="PTA_PTB"/>
    <property type="match status" value="1"/>
</dbReference>
<organism evidence="13">
    <name type="scientific">hydrothermal vent metagenome</name>
    <dbReference type="NCBI Taxonomy" id="652676"/>
    <lineage>
        <taxon>unclassified sequences</taxon>
        <taxon>metagenomes</taxon>
        <taxon>ecological metagenomes</taxon>
    </lineage>
</organism>
<dbReference type="PIRSF" id="PIRSF006107">
    <property type="entry name" value="PhpActrans_proteobac"/>
    <property type="match status" value="1"/>
</dbReference>
<comment type="similarity">
    <text evidence="4">In the N-terminal section; belongs to the CobB/CobQ family.</text>
</comment>
<dbReference type="Gene3D" id="3.40.50.300">
    <property type="entry name" value="P-loop containing nucleotide triphosphate hydrolases"/>
    <property type="match status" value="1"/>
</dbReference>
<dbReference type="PANTHER" id="PTHR43356:SF3">
    <property type="entry name" value="PHOSPHATE ACETYLTRANSFERASE"/>
    <property type="match status" value="1"/>
</dbReference>
<dbReference type="NCBIfam" id="NF007233">
    <property type="entry name" value="PRK09653.1"/>
    <property type="match status" value="1"/>
</dbReference>
<dbReference type="AlphaFoldDB" id="A0A1W1EDU7"/>
<dbReference type="InterPro" id="IPR027417">
    <property type="entry name" value="P-loop_NTPase"/>
</dbReference>
<dbReference type="Gene3D" id="3.40.1390.20">
    <property type="entry name" value="HprK N-terminal domain-like"/>
    <property type="match status" value="1"/>
</dbReference>
<dbReference type="EMBL" id="FPKX01000043">
    <property type="protein sequence ID" value="SFZ98229.1"/>
    <property type="molecule type" value="Genomic_DNA"/>
</dbReference>
<reference evidence="13" key="1">
    <citation type="submission" date="2016-10" db="EMBL/GenBank/DDBJ databases">
        <authorList>
            <person name="de Groot N.N."/>
        </authorList>
    </citation>
    <scope>NUCLEOTIDE SEQUENCE</scope>
</reference>
<keyword evidence="7" id="KW-0963">Cytoplasm</keyword>
<name>A0A1W1EDU7_9ZZZZ</name>
<dbReference type="FunFam" id="3.40.50.10750:FF:000001">
    <property type="entry name" value="Phosphate acetyltransferase"/>
    <property type="match status" value="1"/>
</dbReference>
<feature type="domain" description="DRTGG" evidence="12">
    <location>
        <begin position="221"/>
        <end position="330"/>
    </location>
</feature>
<evidence type="ECO:0000256" key="6">
    <source>
        <dbReference type="ARBA" id="ARBA00021528"/>
    </source>
</evidence>
<gene>
    <name evidence="13" type="ORF">MNB_SV-5-824</name>
</gene>
<comment type="subcellular location">
    <subcellularLocation>
        <location evidence="1">Cytoplasm</location>
    </subcellularLocation>
</comment>
<comment type="pathway">
    <text evidence="2">Metabolic intermediate biosynthesis; acetyl-CoA biosynthesis; acetyl-CoA from acetate: step 2/2.</text>
</comment>
<dbReference type="Pfam" id="PF07085">
    <property type="entry name" value="DRTGG"/>
    <property type="match status" value="1"/>
</dbReference>
<dbReference type="GO" id="GO:0006085">
    <property type="term" value="P:acetyl-CoA biosynthetic process"/>
    <property type="evidence" value="ECO:0007669"/>
    <property type="project" value="UniProtKB-UniPathway"/>
</dbReference>
<evidence type="ECO:0000256" key="1">
    <source>
        <dbReference type="ARBA" id="ARBA00004496"/>
    </source>
</evidence>
<dbReference type="InterPro" id="IPR016475">
    <property type="entry name" value="P-Actrans_bac"/>
</dbReference>
<evidence type="ECO:0000256" key="4">
    <source>
        <dbReference type="ARBA" id="ARBA00009786"/>
    </source>
</evidence>
<dbReference type="InterPro" id="IPR028979">
    <property type="entry name" value="Ser_kin/Pase_Hpr-like_N_sf"/>
</dbReference>
<dbReference type="SUPFAM" id="SSF75138">
    <property type="entry name" value="HprK N-terminal domain-like"/>
    <property type="match status" value="1"/>
</dbReference>
<protein>
    <recommendedName>
        <fullName evidence="6">Phosphate acetyltransferase</fullName>
        <ecNumber evidence="5">2.3.1.8</ecNumber>
    </recommendedName>
    <alternativeName>
        <fullName evidence="10">Phosphotransacetylase</fullName>
    </alternativeName>
</protein>
<evidence type="ECO:0000256" key="5">
    <source>
        <dbReference type="ARBA" id="ARBA00012707"/>
    </source>
</evidence>
<dbReference type="GO" id="GO:0008959">
    <property type="term" value="F:phosphate acetyltransferase activity"/>
    <property type="evidence" value="ECO:0007669"/>
    <property type="project" value="UniProtKB-EC"/>
</dbReference>
<dbReference type="Pfam" id="PF13500">
    <property type="entry name" value="AAA_26"/>
    <property type="match status" value="1"/>
</dbReference>
<dbReference type="SUPFAM" id="SSF52540">
    <property type="entry name" value="P-loop containing nucleoside triphosphate hydrolases"/>
    <property type="match status" value="1"/>
</dbReference>
<dbReference type="EC" id="2.3.1.8" evidence="5"/>
<keyword evidence="8 13" id="KW-0808">Transferase</keyword>
<proteinExistence type="inferred from homology"/>
<dbReference type="NCBIfam" id="NF004167">
    <property type="entry name" value="PRK05632.1"/>
    <property type="match status" value="1"/>
</dbReference>
<evidence type="ECO:0000256" key="3">
    <source>
        <dbReference type="ARBA" id="ARBA00008756"/>
    </source>
</evidence>
<dbReference type="Gene3D" id="3.40.50.10750">
    <property type="entry name" value="Isocitrate/Isopropylmalate dehydrogenase-like"/>
    <property type="match status" value="1"/>
</dbReference>
<dbReference type="PANTHER" id="PTHR43356">
    <property type="entry name" value="PHOSPHATE ACETYLTRANSFERASE"/>
    <property type="match status" value="1"/>
</dbReference>
<dbReference type="InterPro" id="IPR004614">
    <property type="entry name" value="P_AcTrfase"/>
</dbReference>
<feature type="domain" description="Phosphate acetyl/butaryl transferase" evidence="11">
    <location>
        <begin position="375"/>
        <end position="692"/>
    </location>
</feature>
<dbReference type="InterPro" id="IPR042112">
    <property type="entry name" value="P_AcTrfase_dom2"/>
</dbReference>